<feature type="region of interest" description="Disordered" evidence="1">
    <location>
        <begin position="602"/>
        <end position="663"/>
    </location>
</feature>
<keyword evidence="4" id="KW-1185">Reference proteome</keyword>
<dbReference type="Proteomes" id="UP000440578">
    <property type="component" value="Unassembled WGS sequence"/>
</dbReference>
<dbReference type="AlphaFoldDB" id="A0A6A4XD94"/>
<dbReference type="Pfam" id="PF14291">
    <property type="entry name" value="DUF4371"/>
    <property type="match status" value="1"/>
</dbReference>
<dbReference type="InterPro" id="IPR025398">
    <property type="entry name" value="DUF4371"/>
</dbReference>
<sequence>MHDKSVYHQTSAARAAEFIARRHRPELDVAVQVQTASEREVERNRAIISAIVDTVKLLAIQNISFRGHRDDGRIDAACVFPDDNDGNFRTLLRYRIQSGDRALQQHLANAPGNAQYTSKQVQNGILVDMAALVKEDIVRRVGESGVWALLADETTDRSNREQMALVVRYIDSRQGELIVREDPIGLVDVFKTLRPLTEGAELRMSGVNLARVITAVLNDLRLDRAAMVAQCYDGAACMASERVGVAAQMRCDSPLAHYFHCAVHALNLATSQLTKVDIIRNALGSLETVVTFLTDGAKREELLRTAQKEALGDGEKRKLLKLCQTRFVERHVAVERFWEELPAVCLALELMAEWQDRRTSSQAANLLTAVTQGEFLVGVAVARKLSGVLRPLSTALQERGMDLVRCLSLVDSTVTVLQDMRTNSDTEFENLMVDATAMAAKFKIEIKKPRLPSRAAHRSTAAADQTPEAYYRVNTFVPALDAVISNIRDRFGVHQRTAFLLSRLLPKYVSDSTWEQLEPVFRQYASLIGTCTEQLRSELRVWAAMWSNRPKTEPEVPLTAIGTLNECSQCTFPAIHRLLRVLAVLPATTAEAERLFSKDQVRGPQYASLGDTARGDPTSPPSDRSAPGSDRCGDDGASAAAHRSPAGAAAEPAPPLPLPLQKLTASPGRACMSLQRVPPPTVPVAPLSASHSTLPPRLGQAAPARAVQPFYCADTVVIRRQTSAAAGRRHDSALGSFGTHPAPQPSAAGVRISEPPAYRNTAGLVGSCG</sequence>
<reference evidence="3 4" key="1">
    <citation type="submission" date="2019-07" db="EMBL/GenBank/DDBJ databases">
        <title>Draft genome assembly of a fouling barnacle, Amphibalanus amphitrite (Darwin, 1854): The first reference genome for Thecostraca.</title>
        <authorList>
            <person name="Kim W."/>
        </authorList>
    </citation>
    <scope>NUCLEOTIDE SEQUENCE [LARGE SCALE GENOMIC DNA]</scope>
    <source>
        <strain evidence="3">SNU_AA5</strain>
        <tissue evidence="3">Soma without cirri and trophi</tissue>
    </source>
</reference>
<dbReference type="OrthoDB" id="10072079at2759"/>
<comment type="caution">
    <text evidence="3">The sequence shown here is derived from an EMBL/GenBank/DDBJ whole genome shotgun (WGS) entry which is preliminary data.</text>
</comment>
<evidence type="ECO:0000313" key="4">
    <source>
        <dbReference type="Proteomes" id="UP000440578"/>
    </source>
</evidence>
<proteinExistence type="predicted"/>
<evidence type="ECO:0000256" key="1">
    <source>
        <dbReference type="SAM" id="MobiDB-lite"/>
    </source>
</evidence>
<organism evidence="3 4">
    <name type="scientific">Amphibalanus amphitrite</name>
    <name type="common">Striped barnacle</name>
    <name type="synonym">Balanus amphitrite</name>
    <dbReference type="NCBI Taxonomy" id="1232801"/>
    <lineage>
        <taxon>Eukaryota</taxon>
        <taxon>Metazoa</taxon>
        <taxon>Ecdysozoa</taxon>
        <taxon>Arthropoda</taxon>
        <taxon>Crustacea</taxon>
        <taxon>Multicrustacea</taxon>
        <taxon>Cirripedia</taxon>
        <taxon>Thoracica</taxon>
        <taxon>Thoracicalcarea</taxon>
        <taxon>Balanomorpha</taxon>
        <taxon>Balanoidea</taxon>
        <taxon>Balanidae</taxon>
        <taxon>Amphibalaninae</taxon>
        <taxon>Amphibalanus</taxon>
    </lineage>
</organism>
<feature type="compositionally biased region" description="Low complexity" evidence="1">
    <location>
        <begin position="637"/>
        <end position="651"/>
    </location>
</feature>
<evidence type="ECO:0000259" key="2">
    <source>
        <dbReference type="Pfam" id="PF14291"/>
    </source>
</evidence>
<dbReference type="PANTHER" id="PTHR46289">
    <property type="entry name" value="52 KDA REPRESSOR OF THE INHIBITOR OF THE PROTEIN KINASE-LIKE PROTEIN-RELATED"/>
    <property type="match status" value="1"/>
</dbReference>
<gene>
    <name evidence="3" type="primary">THAP12_11</name>
    <name evidence="3" type="ORF">FJT64_016947</name>
</gene>
<evidence type="ECO:0000313" key="3">
    <source>
        <dbReference type="EMBL" id="KAF0312282.1"/>
    </source>
</evidence>
<name>A0A6A4XD94_AMPAM</name>
<feature type="domain" description="DUF4371" evidence="2">
    <location>
        <begin position="13"/>
        <end position="241"/>
    </location>
</feature>
<dbReference type="InterPro" id="IPR012337">
    <property type="entry name" value="RNaseH-like_sf"/>
</dbReference>
<dbReference type="EMBL" id="VIIS01000180">
    <property type="protein sequence ID" value="KAF0312282.1"/>
    <property type="molecule type" value="Genomic_DNA"/>
</dbReference>
<dbReference type="SUPFAM" id="SSF53098">
    <property type="entry name" value="Ribonuclease H-like"/>
    <property type="match status" value="1"/>
</dbReference>
<dbReference type="InterPro" id="IPR052958">
    <property type="entry name" value="IFN-induced_PKR_regulator"/>
</dbReference>
<dbReference type="PANTHER" id="PTHR46289:SF14">
    <property type="entry name" value="DUF4371 DOMAIN-CONTAINING PROTEIN"/>
    <property type="match status" value="1"/>
</dbReference>
<accession>A0A6A4XD94</accession>
<protein>
    <submittedName>
        <fullName evidence="3">Repressor of the inhibitor of the protein kinase</fullName>
    </submittedName>
</protein>